<dbReference type="InterPro" id="IPR011010">
    <property type="entry name" value="DNA_brk_join_enz"/>
</dbReference>
<dbReference type="CDD" id="cd00397">
    <property type="entry name" value="DNA_BRE_C"/>
    <property type="match status" value="1"/>
</dbReference>
<dbReference type="Gene3D" id="1.10.443.10">
    <property type="entry name" value="Intergrase catalytic core"/>
    <property type="match status" value="1"/>
</dbReference>
<reference evidence="7 8" key="1">
    <citation type="journal article" date="2022" name="Syst. Appl. Microbiol.">
        <title>Natronocalculus amylovorans gen. nov., sp. nov., and Natranaeroarchaeum aerophilus sp. nov., dominant culturable amylolytic natronoarchaea from hypersaline soda lakes in southwestern Siberia.</title>
        <authorList>
            <person name="Sorokin D.Y."/>
            <person name="Elcheninov A.G."/>
            <person name="Khizhniak T.V."/>
            <person name="Koenen M."/>
            <person name="Bale N.J."/>
            <person name="Damste J.S.S."/>
            <person name="Kublanov I.V."/>
        </authorList>
    </citation>
    <scope>NUCLEOTIDE SEQUENCE [LARGE SCALE GENOMIC DNA]</scope>
    <source>
        <strain evidence="7 8">AArc-St1-1</strain>
    </source>
</reference>
<evidence type="ECO:0000256" key="4">
    <source>
        <dbReference type="PROSITE-ProRule" id="PRU01248"/>
    </source>
</evidence>
<keyword evidence="8" id="KW-1185">Reference proteome</keyword>
<protein>
    <submittedName>
        <fullName evidence="7">Tyrosine-type recombinase/integrase</fullName>
    </submittedName>
</protein>
<dbReference type="Proteomes" id="UP001202674">
    <property type="component" value="Unassembled WGS sequence"/>
</dbReference>
<dbReference type="InterPro" id="IPR013762">
    <property type="entry name" value="Integrase-like_cat_sf"/>
</dbReference>
<dbReference type="PROSITE" id="PS51898">
    <property type="entry name" value="TYR_RECOMBINASE"/>
    <property type="match status" value="1"/>
</dbReference>
<evidence type="ECO:0000259" key="5">
    <source>
        <dbReference type="PROSITE" id="PS51898"/>
    </source>
</evidence>
<dbReference type="InterPro" id="IPR002104">
    <property type="entry name" value="Integrase_catalytic"/>
</dbReference>
<dbReference type="AlphaFoldDB" id="A0AAE3FPM4"/>
<feature type="domain" description="Tyr recombinase" evidence="5">
    <location>
        <begin position="115"/>
        <end position="332"/>
    </location>
</feature>
<dbReference type="GO" id="GO:0003677">
    <property type="term" value="F:DNA binding"/>
    <property type="evidence" value="ECO:0007669"/>
    <property type="project" value="UniProtKB-UniRule"/>
</dbReference>
<dbReference type="PANTHER" id="PTHR30349:SF41">
    <property type="entry name" value="INTEGRASE_RECOMBINASE PROTEIN MJ0367-RELATED"/>
    <property type="match status" value="1"/>
</dbReference>
<organism evidence="7 8">
    <name type="scientific">Natranaeroarchaeum aerophilus</name>
    <dbReference type="NCBI Taxonomy" id="2917711"/>
    <lineage>
        <taxon>Archaea</taxon>
        <taxon>Methanobacteriati</taxon>
        <taxon>Methanobacteriota</taxon>
        <taxon>Stenosarchaea group</taxon>
        <taxon>Halobacteria</taxon>
        <taxon>Halobacteriales</taxon>
        <taxon>Natronoarchaeaceae</taxon>
        <taxon>Natranaeroarchaeum</taxon>
    </lineage>
</organism>
<evidence type="ECO:0000259" key="6">
    <source>
        <dbReference type="PROSITE" id="PS51900"/>
    </source>
</evidence>
<evidence type="ECO:0000313" key="8">
    <source>
        <dbReference type="Proteomes" id="UP001202674"/>
    </source>
</evidence>
<dbReference type="PROSITE" id="PS51900">
    <property type="entry name" value="CB"/>
    <property type="match status" value="1"/>
</dbReference>
<dbReference type="Gene3D" id="1.10.150.130">
    <property type="match status" value="1"/>
</dbReference>
<evidence type="ECO:0000256" key="3">
    <source>
        <dbReference type="ARBA" id="ARBA00023172"/>
    </source>
</evidence>
<keyword evidence="2 4" id="KW-0238">DNA-binding</keyword>
<comment type="caution">
    <text evidence="7">The sequence shown here is derived from an EMBL/GenBank/DDBJ whole genome shotgun (WGS) entry which is preliminary data.</text>
</comment>
<dbReference type="InterPro" id="IPR050090">
    <property type="entry name" value="Tyrosine_recombinase_XerCD"/>
</dbReference>
<dbReference type="SUPFAM" id="SSF56349">
    <property type="entry name" value="DNA breaking-rejoining enzymes"/>
    <property type="match status" value="1"/>
</dbReference>
<dbReference type="RefSeq" id="WP_250594381.1">
    <property type="nucleotide sequence ID" value="NZ_JAKRVY010000001.1"/>
</dbReference>
<evidence type="ECO:0000313" key="7">
    <source>
        <dbReference type="EMBL" id="MCL9812568.1"/>
    </source>
</evidence>
<name>A0AAE3FPM4_9EURY</name>
<dbReference type="InterPro" id="IPR044068">
    <property type="entry name" value="CB"/>
</dbReference>
<dbReference type="GO" id="GO:0015074">
    <property type="term" value="P:DNA integration"/>
    <property type="evidence" value="ECO:0007669"/>
    <property type="project" value="UniProtKB-KW"/>
</dbReference>
<dbReference type="InterPro" id="IPR004107">
    <property type="entry name" value="Integrase_SAM-like_N"/>
</dbReference>
<feature type="domain" description="Core-binding (CB)" evidence="6">
    <location>
        <begin position="8"/>
        <end position="91"/>
    </location>
</feature>
<dbReference type="EMBL" id="JAKRVY010000001">
    <property type="protein sequence ID" value="MCL9812568.1"/>
    <property type="molecule type" value="Genomic_DNA"/>
</dbReference>
<keyword evidence="1" id="KW-0229">DNA integration</keyword>
<gene>
    <name evidence="7" type="ORF">AArcSt11_02735</name>
</gene>
<dbReference type="PANTHER" id="PTHR30349">
    <property type="entry name" value="PHAGE INTEGRASE-RELATED"/>
    <property type="match status" value="1"/>
</dbReference>
<dbReference type="Pfam" id="PF02899">
    <property type="entry name" value="Phage_int_SAM_1"/>
    <property type="match status" value="1"/>
</dbReference>
<proteinExistence type="predicted"/>
<dbReference type="InterPro" id="IPR010998">
    <property type="entry name" value="Integrase_recombinase_N"/>
</dbReference>
<dbReference type="GO" id="GO:0006310">
    <property type="term" value="P:DNA recombination"/>
    <property type="evidence" value="ECO:0007669"/>
    <property type="project" value="UniProtKB-KW"/>
</dbReference>
<evidence type="ECO:0000256" key="2">
    <source>
        <dbReference type="ARBA" id="ARBA00023125"/>
    </source>
</evidence>
<sequence length="337" mass="38533">MSEDLEHLSPEEGVERFIRHREPSIRESSLQNTRTRLNAFLEWCDEREIHNLNELSGRDLSDFVAWRRSDVAAITLQKQLSSVRVALRWWADIEAVEKGLAEKLHAPELPDGAESRDVFLSPDRAKRALEYHDRHHYASRDHALLALLWRTGMRRGAARAIDVNDLDGDDNAVYVEHRPETGTGLKNGDDGTRWVYLGPRWFQILDDYVSNPDRPEVTDEHGRRPLFSTQMGTRASGGSIYKWVIRALHPCTYASCPHDETPETCDARGRDAVPSRCPSARSPHAVRRGAITNHLNAETAPETVSERMDVSLDVLYQHYDARTEREKMAVRQQDLPK</sequence>
<accession>A0AAE3FPM4</accession>
<keyword evidence="3" id="KW-0233">DNA recombination</keyword>
<evidence type="ECO:0000256" key="1">
    <source>
        <dbReference type="ARBA" id="ARBA00022908"/>
    </source>
</evidence>